<dbReference type="InterPro" id="IPR045851">
    <property type="entry name" value="AMP-bd_C_sf"/>
</dbReference>
<comment type="similarity">
    <text evidence="1">Belongs to the ATP-dependent AMP-binding enzyme family.</text>
</comment>
<dbReference type="AlphaFoldDB" id="A0A2H4ZP65"/>
<organism evidence="4">
    <name type="scientific">Paulinella longichromatophora</name>
    <dbReference type="NCBI Taxonomy" id="1708747"/>
    <lineage>
        <taxon>Eukaryota</taxon>
        <taxon>Sar</taxon>
        <taxon>Rhizaria</taxon>
        <taxon>Cercozoa</taxon>
        <taxon>Imbricatea</taxon>
        <taxon>Silicofilosea</taxon>
        <taxon>Euglyphida</taxon>
        <taxon>Paulinellidae</taxon>
        <taxon>Paulinella</taxon>
    </lineage>
</organism>
<feature type="domain" description="AMP-dependent synthetase/ligase" evidence="3">
    <location>
        <begin position="69"/>
        <end position="242"/>
    </location>
</feature>
<evidence type="ECO:0000313" key="4">
    <source>
        <dbReference type="EMBL" id="AUG32327.1"/>
    </source>
</evidence>
<name>A0A2H4ZP65_9EUKA</name>
<dbReference type="Gene3D" id="3.40.50.12780">
    <property type="entry name" value="N-terminal domain of ligase-like"/>
    <property type="match status" value="1"/>
</dbReference>
<protein>
    <submittedName>
        <fullName evidence="4">O-succinylbenzoate--CoA ligase</fullName>
    </submittedName>
</protein>
<accession>A0A2H4ZP65</accession>
<proteinExistence type="inferred from homology"/>
<dbReference type="Pfam" id="PF00501">
    <property type="entry name" value="AMP-binding"/>
    <property type="match status" value="1"/>
</dbReference>
<dbReference type="SUPFAM" id="SSF56801">
    <property type="entry name" value="Acetyl-CoA synthetase-like"/>
    <property type="match status" value="1"/>
</dbReference>
<evidence type="ECO:0000259" key="3">
    <source>
        <dbReference type="Pfam" id="PF00501"/>
    </source>
</evidence>
<geneLocation type="plastid" evidence="4"/>
<evidence type="ECO:0000256" key="1">
    <source>
        <dbReference type="ARBA" id="ARBA00006432"/>
    </source>
</evidence>
<gene>
    <name evidence="4" type="primary">menE</name>
    <name evidence="4" type="ORF">PLO_330</name>
</gene>
<reference evidence="4" key="1">
    <citation type="submission" date="2017-10" db="EMBL/GenBank/DDBJ databases">
        <title>Paulinella longichromatophora chromatophore genome.</title>
        <authorList>
            <person name="Lhee D."/>
            <person name="Yoon H.S."/>
        </authorList>
    </citation>
    <scope>NUCLEOTIDE SEQUENCE</scope>
</reference>
<dbReference type="EMBL" id="MG264610">
    <property type="protein sequence ID" value="AUG32327.1"/>
    <property type="molecule type" value="Genomic_DNA"/>
</dbReference>
<dbReference type="PANTHER" id="PTHR43201">
    <property type="entry name" value="ACYL-COA SYNTHETASE"/>
    <property type="match status" value="1"/>
</dbReference>
<dbReference type="PANTHER" id="PTHR43201:SF5">
    <property type="entry name" value="MEDIUM-CHAIN ACYL-COA LIGASE ACSF2, MITOCHONDRIAL"/>
    <property type="match status" value="1"/>
</dbReference>
<keyword evidence="4" id="KW-0934">Plastid</keyword>
<keyword evidence="2 4" id="KW-0436">Ligase</keyword>
<dbReference type="Gene3D" id="3.30.300.30">
    <property type="match status" value="1"/>
</dbReference>
<sequence>MTTFCISGADTHSASTKYEDLVAALYSAWSNKEWVALIHPNEQNSWWTAVGSGNIHKWPPGPGVVIGSGGSTGGRRWCLQPLAHLQASAQVTGQWLFDMGIDPSLVTHLNPLPLHHISGLMPLVRAIIWGGKTIQFSSRFKRFTYENIPSTNRISTLSLVPTQLDRLLATKDGINWLKSFAVIWVGGAALLTLQAEAARREKLRLAPCYGSTETAAMVCAISPDVFLEEKNGLLKPLMDVQLKTSHTNGSIQVSTHRLSPGWIENGDFNSLNTIGGWWSSGDSGILTDSGLLIQGRVDNAINSGGETIFPEQLEARLKKLANTNNIKLTEVLMISQPNIEWGEQLIALVNHSESHSKSILHDLQLLVCNWPPAERPQRWIICPYLTPSSEGKWDRKYWKNWINNYEL</sequence>
<evidence type="ECO:0000256" key="2">
    <source>
        <dbReference type="ARBA" id="ARBA00022598"/>
    </source>
</evidence>
<dbReference type="InterPro" id="IPR000873">
    <property type="entry name" value="AMP-dep_synth/lig_dom"/>
</dbReference>
<dbReference type="InterPro" id="IPR042099">
    <property type="entry name" value="ANL_N_sf"/>
</dbReference>
<dbReference type="GO" id="GO:0006631">
    <property type="term" value="P:fatty acid metabolic process"/>
    <property type="evidence" value="ECO:0007669"/>
    <property type="project" value="TreeGrafter"/>
</dbReference>
<dbReference type="GO" id="GO:0031956">
    <property type="term" value="F:medium-chain fatty acid-CoA ligase activity"/>
    <property type="evidence" value="ECO:0007669"/>
    <property type="project" value="TreeGrafter"/>
</dbReference>